<reference evidence="1" key="1">
    <citation type="journal article" date="2019" name="PLoS Pathog.">
        <title>Re-assessing the diversity of negative strand RNA viruses in insects.</title>
        <authorList>
            <person name="Kafer S."/>
            <person name="Paraskevopoulou S."/>
            <person name="Zirkel F."/>
            <person name="Wieseke N."/>
            <person name="Donath A."/>
            <person name="Petersen M."/>
            <person name="Jones T.C."/>
            <person name="Liu S."/>
            <person name="Zhou X."/>
            <person name="Middendorf M."/>
            <person name="Junglen S."/>
            <person name="Misof B."/>
            <person name="Drosten C."/>
        </authorList>
    </citation>
    <scope>NUCLEOTIDE SEQUENCE</scope>
    <source>
        <strain evidence="1">OKIAV244</strain>
    </source>
</reference>
<name>A0A7D7EY90_9VIRU</name>
<protein>
    <submittedName>
        <fullName evidence="1">Uncharacterized protein</fullName>
    </submittedName>
</protein>
<accession>A0A7D7EY90</accession>
<dbReference type="EMBL" id="MT153490">
    <property type="protein sequence ID" value="QMP82277.1"/>
    <property type="molecule type" value="Viral_cRNA"/>
</dbReference>
<organism evidence="1">
    <name type="scientific">Hymenopteran phasma-related virus OKIAV244</name>
    <dbReference type="NCBI Taxonomy" id="2746316"/>
    <lineage>
        <taxon>Viruses</taxon>
        <taxon>Riboviria</taxon>
        <taxon>Orthornavirae</taxon>
        <taxon>Negarnaviricota</taxon>
        <taxon>Polyploviricotina</taxon>
        <taxon>Bunyaviricetes</taxon>
        <taxon>Elliovirales</taxon>
        <taxon>Phasmaviridae</taxon>
    </lineage>
</organism>
<sequence length="117" mass="13523">MIISLEISHSELTAAVHGDNFEIPQGSSKRRSIKSLPRTNKVSYIELEDSTLYLIFTDITVRKCIISSDTISSFWTRFNTILGDKFPDYILLEIQNFHNDKFDRNKIVCNEYAKSDN</sequence>
<reference evidence="1" key="2">
    <citation type="submission" date="2020-03" db="EMBL/GenBank/DDBJ databases">
        <authorList>
            <person name="Kafer S."/>
            <person name="Paraskevopoulou S."/>
            <person name="Zirkel F."/>
            <person name="Wieseke N."/>
            <person name="Donath A."/>
            <person name="Petersen M."/>
            <person name="Jones T.C."/>
            <person name="Liu S."/>
            <person name="Zhou X."/>
            <person name="Middendorf M."/>
            <person name="Junglen S."/>
            <person name="Misof B."/>
            <person name="Drosten C."/>
        </authorList>
    </citation>
    <scope>NUCLEOTIDE SEQUENCE</scope>
    <source>
        <strain evidence="1">OKIAV244</strain>
    </source>
</reference>
<proteinExistence type="predicted"/>
<evidence type="ECO:0000313" key="1">
    <source>
        <dbReference type="EMBL" id="QMP82277.1"/>
    </source>
</evidence>